<dbReference type="Pfam" id="PF00753">
    <property type="entry name" value="Lactamase_B"/>
    <property type="match status" value="1"/>
</dbReference>
<dbReference type="EMBL" id="AAMS01000005">
    <property type="protein sequence ID" value="EAQ06260.1"/>
    <property type="molecule type" value="Genomic_DNA"/>
</dbReference>
<dbReference type="CDD" id="cd16278">
    <property type="entry name" value="metallo-hydrolase-like_MBL-fold"/>
    <property type="match status" value="1"/>
</dbReference>
<dbReference type="Gene3D" id="3.60.15.10">
    <property type="entry name" value="Ribonuclease Z/Hydroxyacylglutathione hydrolase-like"/>
    <property type="match status" value="1"/>
</dbReference>
<dbReference type="PANTHER" id="PTHR23131:SF0">
    <property type="entry name" value="ENDORIBONUCLEASE LACTB2"/>
    <property type="match status" value="1"/>
</dbReference>
<dbReference type="AlphaFoldDB" id="A3V5T6"/>
<dbReference type="InterPro" id="IPR041516">
    <property type="entry name" value="LACTB2_WH"/>
</dbReference>
<accession>A3V5T6</accession>
<organism evidence="2 3">
    <name type="scientific">Yoonia vestfoldensis SKA53</name>
    <dbReference type="NCBI Taxonomy" id="314232"/>
    <lineage>
        <taxon>Bacteria</taxon>
        <taxon>Pseudomonadati</taxon>
        <taxon>Pseudomonadota</taxon>
        <taxon>Alphaproteobacteria</taxon>
        <taxon>Rhodobacterales</taxon>
        <taxon>Paracoccaceae</taxon>
        <taxon>Yoonia</taxon>
    </lineage>
</organism>
<dbReference type="HOGENOM" id="CLU_048478_2_1_5"/>
<sequence>MTQTAAEFAPQPGAVLALRDDLALVLAPNPSAMTGPGTNTYLLGHDRIVVIDPGPAIPAHLDAVLQAIGGRVVDHILVTHSHLDHSALAPALAAATGAAICGFGGPAAGRSAVMSMLAARGLTGGGEGIDPDFAPDRTLADGDGLHGDWGRITAIHTPGHIGNHLCFAWGDVLFSGDHVMGWASSLVSPPDGDLTDFMASCLKLQGVPATCLYPGHGAPVLDPQARLAWLIGHRLQREAQILAALAAGPATARDVTAFVYEDLSPLLAKAAERNVLAHLIDLHGKSIVAATPGICEGAVFHLHPGGLPPVTGI</sequence>
<protein>
    <submittedName>
        <fullName evidence="2">Metallo-beta-lactamase family protein</fullName>
    </submittedName>
</protein>
<dbReference type="PANTHER" id="PTHR23131">
    <property type="entry name" value="ENDORIBONUCLEASE LACTB2"/>
    <property type="match status" value="1"/>
</dbReference>
<feature type="domain" description="Metallo-beta-lactamase" evidence="1">
    <location>
        <begin position="37"/>
        <end position="216"/>
    </location>
</feature>
<dbReference type="Proteomes" id="UP000004507">
    <property type="component" value="Unassembled WGS sequence"/>
</dbReference>
<dbReference type="STRING" id="314232.SKA53_04213"/>
<dbReference type="RefSeq" id="WP_007204798.1">
    <property type="nucleotide sequence ID" value="NZ_CH672414.1"/>
</dbReference>
<comment type="caution">
    <text evidence="2">The sequence shown here is derived from an EMBL/GenBank/DDBJ whole genome shotgun (WGS) entry which is preliminary data.</text>
</comment>
<keyword evidence="3" id="KW-1185">Reference proteome</keyword>
<dbReference type="Gene3D" id="1.10.10.10">
    <property type="entry name" value="Winged helix-like DNA-binding domain superfamily/Winged helix DNA-binding domain"/>
    <property type="match status" value="1"/>
</dbReference>
<dbReference type="InterPro" id="IPR050662">
    <property type="entry name" value="Sec-metab_biosynth-thioest"/>
</dbReference>
<evidence type="ECO:0000259" key="1">
    <source>
        <dbReference type="SMART" id="SM00849"/>
    </source>
</evidence>
<dbReference type="SMART" id="SM00849">
    <property type="entry name" value="Lactamase_B"/>
    <property type="match status" value="1"/>
</dbReference>
<dbReference type="OrthoDB" id="9788263at2"/>
<proteinExistence type="predicted"/>
<dbReference type="InterPro" id="IPR036388">
    <property type="entry name" value="WH-like_DNA-bd_sf"/>
</dbReference>
<reference evidence="2 3" key="1">
    <citation type="submission" date="2006-01" db="EMBL/GenBank/DDBJ databases">
        <authorList>
            <person name="Hagstrom A."/>
            <person name="Ferriera S."/>
            <person name="Johnson J."/>
            <person name="Kravitz S."/>
            <person name="Halpern A."/>
            <person name="Remington K."/>
            <person name="Beeson K."/>
            <person name="Tran B."/>
            <person name="Rogers Y.-H."/>
            <person name="Friedman R."/>
            <person name="Venter J.C."/>
        </authorList>
    </citation>
    <scope>NUCLEOTIDE SEQUENCE [LARGE SCALE GENOMIC DNA]</scope>
    <source>
        <strain evidence="2 3">SKA53</strain>
    </source>
</reference>
<evidence type="ECO:0000313" key="3">
    <source>
        <dbReference type="Proteomes" id="UP000004507"/>
    </source>
</evidence>
<dbReference type="eggNOG" id="COG0491">
    <property type="taxonomic scope" value="Bacteria"/>
</dbReference>
<dbReference type="Pfam" id="PF17778">
    <property type="entry name" value="WHD_BLACT"/>
    <property type="match status" value="1"/>
</dbReference>
<evidence type="ECO:0000313" key="2">
    <source>
        <dbReference type="EMBL" id="EAQ06260.1"/>
    </source>
</evidence>
<dbReference type="SUPFAM" id="SSF56281">
    <property type="entry name" value="Metallo-hydrolase/oxidoreductase"/>
    <property type="match status" value="1"/>
</dbReference>
<dbReference type="InterPro" id="IPR036866">
    <property type="entry name" value="RibonucZ/Hydroxyglut_hydro"/>
</dbReference>
<name>A3V5T6_9RHOB</name>
<dbReference type="InterPro" id="IPR001279">
    <property type="entry name" value="Metallo-B-lactamas"/>
</dbReference>
<gene>
    <name evidence="2" type="ORF">SKA53_04213</name>
</gene>